<name>A0AAD3SUR5_NEPGR</name>
<dbReference type="Proteomes" id="UP001279734">
    <property type="component" value="Unassembled WGS sequence"/>
</dbReference>
<protein>
    <submittedName>
        <fullName evidence="1">Uncharacterized protein</fullName>
    </submittedName>
</protein>
<accession>A0AAD3SUR5</accession>
<reference evidence="1" key="1">
    <citation type="submission" date="2023-05" db="EMBL/GenBank/DDBJ databases">
        <title>Nepenthes gracilis genome sequencing.</title>
        <authorList>
            <person name="Fukushima K."/>
        </authorList>
    </citation>
    <scope>NUCLEOTIDE SEQUENCE</scope>
    <source>
        <strain evidence="1">SING2019-196</strain>
    </source>
</reference>
<keyword evidence="2" id="KW-1185">Reference proteome</keyword>
<sequence length="81" mass="9586">MKKHITGTNRWQWKGIRHNTATNHYQQLITAHYHQPTLDNHQGGNWARPSIDDQQMRRHAEGRLTAVRRRAQNQLARSHSN</sequence>
<organism evidence="1 2">
    <name type="scientific">Nepenthes gracilis</name>
    <name type="common">Slender pitcher plant</name>
    <dbReference type="NCBI Taxonomy" id="150966"/>
    <lineage>
        <taxon>Eukaryota</taxon>
        <taxon>Viridiplantae</taxon>
        <taxon>Streptophyta</taxon>
        <taxon>Embryophyta</taxon>
        <taxon>Tracheophyta</taxon>
        <taxon>Spermatophyta</taxon>
        <taxon>Magnoliopsida</taxon>
        <taxon>eudicotyledons</taxon>
        <taxon>Gunneridae</taxon>
        <taxon>Pentapetalae</taxon>
        <taxon>Caryophyllales</taxon>
        <taxon>Nepenthaceae</taxon>
        <taxon>Nepenthes</taxon>
    </lineage>
</organism>
<evidence type="ECO:0000313" key="2">
    <source>
        <dbReference type="Proteomes" id="UP001279734"/>
    </source>
</evidence>
<dbReference type="AlphaFoldDB" id="A0AAD3SUR5"/>
<gene>
    <name evidence="1" type="ORF">Nepgr_018900</name>
</gene>
<dbReference type="EMBL" id="BSYO01000017">
    <property type="protein sequence ID" value="GMH17059.1"/>
    <property type="molecule type" value="Genomic_DNA"/>
</dbReference>
<proteinExistence type="predicted"/>
<comment type="caution">
    <text evidence="1">The sequence shown here is derived from an EMBL/GenBank/DDBJ whole genome shotgun (WGS) entry which is preliminary data.</text>
</comment>
<evidence type="ECO:0000313" key="1">
    <source>
        <dbReference type="EMBL" id="GMH17059.1"/>
    </source>
</evidence>